<dbReference type="InterPro" id="IPR012337">
    <property type="entry name" value="RNaseH-like_sf"/>
</dbReference>
<evidence type="ECO:0000313" key="2">
    <source>
        <dbReference type="Proteomes" id="UP001219862"/>
    </source>
</evidence>
<dbReference type="RefSeq" id="WP_273596518.1">
    <property type="nucleotide sequence ID" value="NZ_JAQQXS010000007.1"/>
</dbReference>
<reference evidence="1 2" key="1">
    <citation type="submission" date="2022-10" db="EMBL/GenBank/DDBJ databases">
        <title>paucibacter sp. hw8 Genome sequencing.</title>
        <authorList>
            <person name="Park S."/>
        </authorList>
    </citation>
    <scope>NUCLEOTIDE SEQUENCE [LARGE SCALE GENOMIC DNA]</scope>
    <source>
        <strain evidence="2">hw8</strain>
    </source>
</reference>
<dbReference type="EMBL" id="JAQQXS010000007">
    <property type="protein sequence ID" value="MDC8785401.1"/>
    <property type="molecule type" value="Genomic_DNA"/>
</dbReference>
<dbReference type="Gene3D" id="3.30.420.10">
    <property type="entry name" value="Ribonuclease H-like superfamily/Ribonuclease H"/>
    <property type="match status" value="1"/>
</dbReference>
<accession>A0ABT5KRD8</accession>
<organism evidence="1 2">
    <name type="scientific">Roseateles koreensis</name>
    <dbReference type="NCBI Taxonomy" id="2987526"/>
    <lineage>
        <taxon>Bacteria</taxon>
        <taxon>Pseudomonadati</taxon>
        <taxon>Pseudomonadota</taxon>
        <taxon>Betaproteobacteria</taxon>
        <taxon>Burkholderiales</taxon>
        <taxon>Sphaerotilaceae</taxon>
        <taxon>Roseateles</taxon>
    </lineage>
</organism>
<keyword evidence="2" id="KW-1185">Reference proteome</keyword>
<name>A0ABT5KRD8_9BURK</name>
<dbReference type="Proteomes" id="UP001219862">
    <property type="component" value="Unassembled WGS sequence"/>
</dbReference>
<evidence type="ECO:0000313" key="1">
    <source>
        <dbReference type="EMBL" id="MDC8785401.1"/>
    </source>
</evidence>
<proteinExistence type="predicted"/>
<sequence length="181" mass="20316">MSIPAILDVEASGFGRGSYPIEVGFVDAAGELFCSLIQPEPEWQHWDPSAENLHGISREVLLKHGKPPGWVAQQLNERLQGQVVYCDAWGHDYPWLARLFDAGGCLPRFKLADLRSELSEDEQAAWQTALEQVRGECALTRHRASTDALILQRTLKRLRQETGPCSVELLSQRLVQQTRLA</sequence>
<comment type="caution">
    <text evidence="1">The sequence shown here is derived from an EMBL/GenBank/DDBJ whole genome shotgun (WGS) entry which is preliminary data.</text>
</comment>
<evidence type="ECO:0008006" key="3">
    <source>
        <dbReference type="Google" id="ProtNLM"/>
    </source>
</evidence>
<dbReference type="SUPFAM" id="SSF53098">
    <property type="entry name" value="Ribonuclease H-like"/>
    <property type="match status" value="1"/>
</dbReference>
<gene>
    <name evidence="1" type="ORF">PRZ01_09385</name>
</gene>
<dbReference type="InterPro" id="IPR036397">
    <property type="entry name" value="RNaseH_sf"/>
</dbReference>
<protein>
    <recommendedName>
        <fullName evidence="3">Exonuclease</fullName>
    </recommendedName>
</protein>